<accession>M4EWM2</accession>
<dbReference type="InParanoid" id="M4EWM2"/>
<feature type="domain" description="Myb/SANT-like" evidence="1">
    <location>
        <begin position="16"/>
        <end position="109"/>
    </location>
</feature>
<dbReference type="EnsemblPlants" id="Bra033206.1">
    <property type="protein sequence ID" value="Bra033206.1-P"/>
    <property type="gene ID" value="Bra033206"/>
</dbReference>
<reference evidence="2" key="3">
    <citation type="submission" date="2023-03" db="UniProtKB">
        <authorList>
            <consortium name="EnsemblPlants"/>
        </authorList>
    </citation>
    <scope>IDENTIFICATION</scope>
    <source>
        <strain evidence="2">cv. Chiifu-401-42</strain>
    </source>
</reference>
<keyword evidence="3" id="KW-1185">Reference proteome</keyword>
<dbReference type="HOGENOM" id="CLU_2200649_0_0_1"/>
<dbReference type="eggNOG" id="KOG4585">
    <property type="taxonomic scope" value="Eukaryota"/>
</dbReference>
<protein>
    <recommendedName>
        <fullName evidence="1">Myb/SANT-like domain-containing protein</fullName>
    </recommendedName>
</protein>
<evidence type="ECO:0000313" key="3">
    <source>
        <dbReference type="Proteomes" id="UP000011750"/>
    </source>
</evidence>
<reference evidence="2 3" key="1">
    <citation type="journal article" date="2011" name="Nat. Genet.">
        <title>The genome of the mesopolyploid crop species Brassica rapa.</title>
        <authorList>
            <consortium name="Brassica rapa Genome Sequencing Project Consortium"/>
            <person name="Wang X."/>
            <person name="Wang H."/>
            <person name="Wang J."/>
            <person name="Sun R."/>
            <person name="Wu J."/>
            <person name="Liu S."/>
            <person name="Bai Y."/>
            <person name="Mun J.H."/>
            <person name="Bancroft I."/>
            <person name="Cheng F."/>
            <person name="Huang S."/>
            <person name="Li X."/>
            <person name="Hua W."/>
            <person name="Wang J."/>
            <person name="Wang X."/>
            <person name="Freeling M."/>
            <person name="Pires J.C."/>
            <person name="Paterson A.H."/>
            <person name="Chalhoub B."/>
            <person name="Wang B."/>
            <person name="Hayward A."/>
            <person name="Sharpe A.G."/>
            <person name="Park B.S."/>
            <person name="Weisshaar B."/>
            <person name="Liu B."/>
            <person name="Li B."/>
            <person name="Liu B."/>
            <person name="Tong C."/>
            <person name="Song C."/>
            <person name="Duran C."/>
            <person name="Peng C."/>
            <person name="Geng C."/>
            <person name="Koh C."/>
            <person name="Lin C."/>
            <person name="Edwards D."/>
            <person name="Mu D."/>
            <person name="Shen D."/>
            <person name="Soumpourou E."/>
            <person name="Li F."/>
            <person name="Fraser F."/>
            <person name="Conant G."/>
            <person name="Lassalle G."/>
            <person name="King G.J."/>
            <person name="Bonnema G."/>
            <person name="Tang H."/>
            <person name="Wang H."/>
            <person name="Belcram H."/>
            <person name="Zhou H."/>
            <person name="Hirakawa H."/>
            <person name="Abe H."/>
            <person name="Guo H."/>
            <person name="Wang H."/>
            <person name="Jin H."/>
            <person name="Parkin I.A."/>
            <person name="Batley J."/>
            <person name="Kim J.S."/>
            <person name="Just J."/>
            <person name="Li J."/>
            <person name="Xu J."/>
            <person name="Deng J."/>
            <person name="Kim J.A."/>
            <person name="Li J."/>
            <person name="Yu J."/>
            <person name="Meng J."/>
            <person name="Wang J."/>
            <person name="Min J."/>
            <person name="Poulain J."/>
            <person name="Wang J."/>
            <person name="Hatakeyama K."/>
            <person name="Wu K."/>
            <person name="Wang L."/>
            <person name="Fang L."/>
            <person name="Trick M."/>
            <person name="Links M.G."/>
            <person name="Zhao M."/>
            <person name="Jin M."/>
            <person name="Ramchiary N."/>
            <person name="Drou N."/>
            <person name="Berkman P.J."/>
            <person name="Cai Q."/>
            <person name="Huang Q."/>
            <person name="Li R."/>
            <person name="Tabata S."/>
            <person name="Cheng S."/>
            <person name="Zhang S."/>
            <person name="Zhang S."/>
            <person name="Huang S."/>
            <person name="Sato S."/>
            <person name="Sun S."/>
            <person name="Kwon S.J."/>
            <person name="Choi S.R."/>
            <person name="Lee T.H."/>
            <person name="Fan W."/>
            <person name="Zhao X."/>
            <person name="Tan X."/>
            <person name="Xu X."/>
            <person name="Wang Y."/>
            <person name="Qiu Y."/>
            <person name="Yin Y."/>
            <person name="Li Y."/>
            <person name="Du Y."/>
            <person name="Liao Y."/>
            <person name="Lim Y."/>
            <person name="Narusaka Y."/>
            <person name="Wang Y."/>
            <person name="Wang Z."/>
            <person name="Li Z."/>
            <person name="Wang Z."/>
            <person name="Xiong Z."/>
            <person name="Zhang Z."/>
        </authorList>
    </citation>
    <scope>NUCLEOTIDE SEQUENCE [LARGE SCALE GENOMIC DNA]</scope>
    <source>
        <strain evidence="2 3">cv. Chiifu-401-42</strain>
    </source>
</reference>
<dbReference type="Gramene" id="Bra033206.1">
    <property type="protein sequence ID" value="Bra033206.1-P"/>
    <property type="gene ID" value="Bra033206"/>
</dbReference>
<sequence length="119" mass="14391">MACFKTYSCCFFHALKWTNEEVRYFFALYADEKKKGNRPRSGMNLAGREFIVNKFEEKFGKRWIWDRFKNKVDISRKAYVKFKKLTHNRTGLVYDALGRLEMSDAWWDQRIAEWQGARI</sequence>
<dbReference type="Pfam" id="PF12776">
    <property type="entry name" value="Myb_DNA-bind_3"/>
    <property type="match status" value="1"/>
</dbReference>
<reference evidence="2 3" key="2">
    <citation type="journal article" date="2018" name="Hortic Res">
        <title>Improved Brassica rapa reference genome by single-molecule sequencing and chromosome conformation capture technologies.</title>
        <authorList>
            <person name="Zhang L."/>
            <person name="Cai X."/>
            <person name="Wu J."/>
            <person name="Liu M."/>
            <person name="Grob S."/>
            <person name="Cheng F."/>
            <person name="Liang J."/>
            <person name="Cai C."/>
            <person name="Liu Z."/>
            <person name="Liu B."/>
            <person name="Wang F."/>
            <person name="Li S."/>
            <person name="Liu F."/>
            <person name="Li X."/>
            <person name="Cheng L."/>
            <person name="Yang W."/>
            <person name="Li M.H."/>
            <person name="Grossniklaus U."/>
            <person name="Zheng H."/>
            <person name="Wang X."/>
        </authorList>
    </citation>
    <scope>NUCLEOTIDE SEQUENCE [LARGE SCALE GENOMIC DNA]</scope>
    <source>
        <strain evidence="2 3">cv. Chiifu-401-42</strain>
    </source>
</reference>
<name>M4EWM2_BRACM</name>
<proteinExistence type="predicted"/>
<dbReference type="PANTHER" id="PTHR31704">
    <property type="entry name" value="MYB/SANT-LIKE DNA-BINDING DOMAIN PROTEIN-RELATED"/>
    <property type="match status" value="1"/>
</dbReference>
<dbReference type="Proteomes" id="UP000011750">
    <property type="component" value="Chromosome A02"/>
</dbReference>
<dbReference type="InterPro" id="IPR024752">
    <property type="entry name" value="Myb/SANT-like_dom"/>
</dbReference>
<dbReference type="OMA" id="CCFFHAL"/>
<dbReference type="AlphaFoldDB" id="M4EWM2"/>
<evidence type="ECO:0000259" key="1">
    <source>
        <dbReference type="Pfam" id="PF12776"/>
    </source>
</evidence>
<dbReference type="PANTHER" id="PTHR31704:SF54">
    <property type="entry name" value="MYB_SANT-LIKE DOMAIN-CONTAINING PROTEIN"/>
    <property type="match status" value="1"/>
</dbReference>
<evidence type="ECO:0000313" key="2">
    <source>
        <dbReference type="EnsemblPlants" id="Bra033206.1-P"/>
    </source>
</evidence>
<organism evidence="2 3">
    <name type="scientific">Brassica campestris</name>
    <name type="common">Field mustard</name>
    <dbReference type="NCBI Taxonomy" id="3711"/>
    <lineage>
        <taxon>Eukaryota</taxon>
        <taxon>Viridiplantae</taxon>
        <taxon>Streptophyta</taxon>
        <taxon>Embryophyta</taxon>
        <taxon>Tracheophyta</taxon>
        <taxon>Spermatophyta</taxon>
        <taxon>Magnoliopsida</taxon>
        <taxon>eudicotyledons</taxon>
        <taxon>Gunneridae</taxon>
        <taxon>Pentapetalae</taxon>
        <taxon>rosids</taxon>
        <taxon>malvids</taxon>
        <taxon>Brassicales</taxon>
        <taxon>Brassicaceae</taxon>
        <taxon>Brassiceae</taxon>
        <taxon>Brassica</taxon>
    </lineage>
</organism>